<dbReference type="PaxDb" id="65489-OBART09G17450.1"/>
<evidence type="ECO:0000256" key="1">
    <source>
        <dbReference type="SAM" id="MobiDB-lite"/>
    </source>
</evidence>
<feature type="region of interest" description="Disordered" evidence="1">
    <location>
        <begin position="1"/>
        <end position="56"/>
    </location>
</feature>
<reference evidence="2" key="1">
    <citation type="journal article" date="2009" name="Rice">
        <title>De Novo Next Generation Sequencing of Plant Genomes.</title>
        <authorList>
            <person name="Rounsley S."/>
            <person name="Marri P.R."/>
            <person name="Yu Y."/>
            <person name="He R."/>
            <person name="Sisneros N."/>
            <person name="Goicoechea J.L."/>
            <person name="Lee S.J."/>
            <person name="Angelova A."/>
            <person name="Kudrna D."/>
            <person name="Luo M."/>
            <person name="Affourtit J."/>
            <person name="Desany B."/>
            <person name="Knight J."/>
            <person name="Niazi F."/>
            <person name="Egholm M."/>
            <person name="Wing R.A."/>
        </authorList>
    </citation>
    <scope>NUCLEOTIDE SEQUENCE [LARGE SCALE GENOMIC DNA]</scope>
    <source>
        <strain evidence="2">cv. IRGC 105608</strain>
    </source>
</reference>
<dbReference type="EnsemblPlants" id="OBART09G17450.1">
    <property type="protein sequence ID" value="OBART09G17450.1"/>
    <property type="gene ID" value="OBART09G17450"/>
</dbReference>
<keyword evidence="3" id="KW-1185">Reference proteome</keyword>
<sequence>MAADDGTWGARERRAHRQEETGGTWHSGGGKGSGSTRLARYGCKSPEQSGGSACTAPAFAYSGL</sequence>
<dbReference type="Proteomes" id="UP000026960">
    <property type="component" value="Chromosome 9"/>
</dbReference>
<accession>A0A0D3H9A9</accession>
<dbReference type="Gramene" id="OBART09G17450.1">
    <property type="protein sequence ID" value="OBART09G17450.1"/>
    <property type="gene ID" value="OBART09G17450"/>
</dbReference>
<dbReference type="HOGENOM" id="CLU_2871689_0_0_1"/>
<protein>
    <submittedName>
        <fullName evidence="2">Uncharacterized protein</fullName>
    </submittedName>
</protein>
<dbReference type="AlphaFoldDB" id="A0A0D3H9A9"/>
<proteinExistence type="predicted"/>
<evidence type="ECO:0000313" key="3">
    <source>
        <dbReference type="Proteomes" id="UP000026960"/>
    </source>
</evidence>
<organism evidence="2">
    <name type="scientific">Oryza barthii</name>
    <dbReference type="NCBI Taxonomy" id="65489"/>
    <lineage>
        <taxon>Eukaryota</taxon>
        <taxon>Viridiplantae</taxon>
        <taxon>Streptophyta</taxon>
        <taxon>Embryophyta</taxon>
        <taxon>Tracheophyta</taxon>
        <taxon>Spermatophyta</taxon>
        <taxon>Magnoliopsida</taxon>
        <taxon>Liliopsida</taxon>
        <taxon>Poales</taxon>
        <taxon>Poaceae</taxon>
        <taxon>BOP clade</taxon>
        <taxon>Oryzoideae</taxon>
        <taxon>Oryzeae</taxon>
        <taxon>Oryzinae</taxon>
        <taxon>Oryza</taxon>
    </lineage>
</organism>
<name>A0A0D3H9A9_9ORYZ</name>
<evidence type="ECO:0000313" key="2">
    <source>
        <dbReference type="EnsemblPlants" id="OBART09G17450.1"/>
    </source>
</evidence>
<reference evidence="2" key="2">
    <citation type="submission" date="2015-03" db="UniProtKB">
        <authorList>
            <consortium name="EnsemblPlants"/>
        </authorList>
    </citation>
    <scope>IDENTIFICATION</scope>
</reference>